<proteinExistence type="predicted"/>
<comment type="caution">
    <text evidence="1">The sequence shown here is derived from an EMBL/GenBank/DDBJ whole genome shotgun (WGS) entry which is preliminary data.</text>
</comment>
<evidence type="ECO:0000313" key="1">
    <source>
        <dbReference type="EMBL" id="RNA15419.1"/>
    </source>
</evidence>
<protein>
    <submittedName>
        <fullName evidence="1">Uncharacterized protein</fullName>
    </submittedName>
</protein>
<evidence type="ECO:0000313" key="2">
    <source>
        <dbReference type="Proteomes" id="UP000276133"/>
    </source>
</evidence>
<dbReference type="AlphaFoldDB" id="A0A3M7QW17"/>
<accession>A0A3M7QW17</accession>
<keyword evidence="2" id="KW-1185">Reference proteome</keyword>
<name>A0A3M7QW17_BRAPC</name>
<dbReference type="EMBL" id="REGN01004953">
    <property type="protein sequence ID" value="RNA15419.1"/>
    <property type="molecule type" value="Genomic_DNA"/>
</dbReference>
<reference evidence="1 2" key="1">
    <citation type="journal article" date="2018" name="Sci. Rep.">
        <title>Genomic signatures of local adaptation to the degree of environmental predictability in rotifers.</title>
        <authorList>
            <person name="Franch-Gras L."/>
            <person name="Hahn C."/>
            <person name="Garcia-Roger E.M."/>
            <person name="Carmona M.J."/>
            <person name="Serra M."/>
            <person name="Gomez A."/>
        </authorList>
    </citation>
    <scope>NUCLEOTIDE SEQUENCE [LARGE SCALE GENOMIC DNA]</scope>
    <source>
        <strain evidence="1">HYR1</strain>
    </source>
</reference>
<gene>
    <name evidence="1" type="ORF">BpHYR1_043386</name>
</gene>
<organism evidence="1 2">
    <name type="scientific">Brachionus plicatilis</name>
    <name type="common">Marine rotifer</name>
    <name type="synonym">Brachionus muelleri</name>
    <dbReference type="NCBI Taxonomy" id="10195"/>
    <lineage>
        <taxon>Eukaryota</taxon>
        <taxon>Metazoa</taxon>
        <taxon>Spiralia</taxon>
        <taxon>Gnathifera</taxon>
        <taxon>Rotifera</taxon>
        <taxon>Eurotatoria</taxon>
        <taxon>Monogononta</taxon>
        <taxon>Pseudotrocha</taxon>
        <taxon>Ploima</taxon>
        <taxon>Brachionidae</taxon>
        <taxon>Brachionus</taxon>
    </lineage>
</organism>
<sequence length="66" mass="7890">MSLKDNKSPFYLTKKLIQSHWQIERKNKFLKSNYLICHVNGPLSFNDDFLKFDVPKRSKLSFNLEV</sequence>
<dbReference type="Proteomes" id="UP000276133">
    <property type="component" value="Unassembled WGS sequence"/>
</dbReference>